<dbReference type="EMBL" id="AAEE01000003">
    <property type="protein sequence ID" value="EAK89670.1"/>
    <property type="molecule type" value="Genomic_DNA"/>
</dbReference>
<dbReference type="Gene3D" id="2.40.10.230">
    <property type="entry name" value="Probable tRNA pseudouridine synthase domain"/>
    <property type="match status" value="1"/>
</dbReference>
<dbReference type="InterPro" id="IPR038664">
    <property type="entry name" value="Gar1/Naf1_Cbf5-bd_sf"/>
</dbReference>
<evidence type="ECO:0000256" key="7">
    <source>
        <dbReference type="ARBA" id="ARBA00022884"/>
    </source>
</evidence>
<feature type="non-terminal residue" evidence="10">
    <location>
        <position position="1"/>
    </location>
</feature>
<feature type="region of interest" description="Disordered" evidence="9">
    <location>
        <begin position="439"/>
        <end position="477"/>
    </location>
</feature>
<sequence length="701" mass="78879">SKVKRELSFEGLPHQNQEMEVQADELCGGEIIIDGETEIDDLLLASKFAELENYKSASILSAIDSSRGRKIQNEKTSDNVDIILTDDELNNSEDDGYESSENEDNEIKELIRKEMIYRHKVSEVHESKNEILGEKLSDDYLSQFGIILDNNKCTKSTLSDISECENEMAESEEEVIKKGKHSNIRKDGQLDNFEEKLSWLPNIEILDMPEKVDLTLPCEFVGEIYSIIDDGAIFGMEGIFIVKSDPSTIMLDLGSVLCLEDKTIVGAIIDTFGPISSPFYVLSKQSNVNNDLLKKGTKIYCDRRHSTILGKAGKIQCSYLSSTSHGNRKSTVFTSSTSKSPFSNKEFKKDPKTKVSSATNSNMKDGSSLKPEIENGEVIPDGYDEDEDDDDGQEESGDDISVNLNEVSIKKFVEKYDNLGNIQESAVEDSITNNISLKKQKEYQKKPNNNNQGHYIKNKNNRRASNQNLTNSSGKFQYNKDKNFNRFKQFGSGNIYGQNSLSNFDLSLRKDNHQNQITRRTSETEFGYNQGNLLFQNFQNNYSQFSYSAPNNAYIAQDIQQNRGRIPFYNHNNGHDFTASFHSQTQAQQMYPNSSQNSHIHSQYFSHSDKLQLHHTQLPYQNGNPNQMTANFEGNQYSVNNQYNNGNGGLNNPYIYNNNNNGANSNFACESGTGNGNFMSMGVHPGSIPGGPNFPCYGNKY</sequence>
<dbReference type="InParanoid" id="Q5CWA6"/>
<evidence type="ECO:0000256" key="3">
    <source>
        <dbReference type="ARBA" id="ARBA00021438"/>
    </source>
</evidence>
<dbReference type="GO" id="GO:0000493">
    <property type="term" value="P:box H/ACA snoRNP assembly"/>
    <property type="evidence" value="ECO:0007669"/>
    <property type="project" value="InterPro"/>
</dbReference>
<evidence type="ECO:0000256" key="2">
    <source>
        <dbReference type="ARBA" id="ARBA00009801"/>
    </source>
</evidence>
<name>Q5CWA6_CRYPI</name>
<evidence type="ECO:0000256" key="9">
    <source>
        <dbReference type="SAM" id="MobiDB-lite"/>
    </source>
</evidence>
<dbReference type="InterPro" id="IPR040309">
    <property type="entry name" value="Naf1"/>
</dbReference>
<evidence type="ECO:0000313" key="11">
    <source>
        <dbReference type="Proteomes" id="UP000006726"/>
    </source>
</evidence>
<dbReference type="KEGG" id="cpv:cgd8_1060"/>
<comment type="similarity">
    <text evidence="2">Belongs to the NAF1 family.</text>
</comment>
<keyword evidence="11" id="KW-1185">Reference proteome</keyword>
<dbReference type="GO" id="GO:0005634">
    <property type="term" value="C:nucleus"/>
    <property type="evidence" value="ECO:0007669"/>
    <property type="project" value="UniProtKB-SubCell"/>
</dbReference>
<evidence type="ECO:0000313" key="10">
    <source>
        <dbReference type="EMBL" id="EAK89670.1"/>
    </source>
</evidence>
<feature type="compositionally biased region" description="Low complexity" evidence="9">
    <location>
        <begin position="329"/>
        <end position="343"/>
    </location>
</feature>
<dbReference type="InterPro" id="IPR007504">
    <property type="entry name" value="H/ACA_rnp_Gar1/Naf1"/>
</dbReference>
<dbReference type="STRING" id="353152.Q5CWA6"/>
<accession>Q5CWA6</accession>
<dbReference type="InterPro" id="IPR009000">
    <property type="entry name" value="Transl_B-barrel_sf"/>
</dbReference>
<dbReference type="GO" id="GO:0003723">
    <property type="term" value="F:RNA binding"/>
    <property type="evidence" value="ECO:0007669"/>
    <property type="project" value="UniProtKB-KW"/>
</dbReference>
<feature type="region of interest" description="Disordered" evidence="9">
    <location>
        <begin position="323"/>
        <end position="401"/>
    </location>
</feature>
<dbReference type="PANTHER" id="PTHR31633:SF1">
    <property type="entry name" value="H_ACA RIBONUCLEOPROTEIN COMPLEX NON-CORE SUBUNIT NAF1"/>
    <property type="match status" value="1"/>
</dbReference>
<dbReference type="Pfam" id="PF04410">
    <property type="entry name" value="Gar1"/>
    <property type="match status" value="1"/>
</dbReference>
<dbReference type="AlphaFoldDB" id="Q5CWA6"/>
<dbReference type="GO" id="GO:0005732">
    <property type="term" value="C:sno(s)RNA-containing ribonucleoprotein complex"/>
    <property type="evidence" value="ECO:0007669"/>
    <property type="project" value="InterPro"/>
</dbReference>
<evidence type="ECO:0000256" key="1">
    <source>
        <dbReference type="ARBA" id="ARBA00004123"/>
    </source>
</evidence>
<feature type="compositionally biased region" description="Polar residues" evidence="9">
    <location>
        <begin position="463"/>
        <end position="476"/>
    </location>
</feature>
<evidence type="ECO:0000256" key="6">
    <source>
        <dbReference type="ARBA" id="ARBA00022553"/>
    </source>
</evidence>
<gene>
    <name evidence="10" type="ORF">cgd8_1060</name>
</gene>
<proteinExistence type="inferred from homology"/>
<dbReference type="SUPFAM" id="SSF50447">
    <property type="entry name" value="Translation proteins"/>
    <property type="match status" value="1"/>
</dbReference>
<keyword evidence="8" id="KW-0539">Nucleus</keyword>
<keyword evidence="5" id="KW-0698">rRNA processing</keyword>
<feature type="compositionally biased region" description="Acidic residues" evidence="9">
    <location>
        <begin position="382"/>
        <end position="398"/>
    </location>
</feature>
<keyword evidence="7" id="KW-0694">RNA-binding</keyword>
<feature type="compositionally biased region" description="Polar residues" evidence="9">
    <location>
        <begin position="354"/>
        <end position="365"/>
    </location>
</feature>
<dbReference type="Proteomes" id="UP000006726">
    <property type="component" value="Chromosome 8"/>
</dbReference>
<dbReference type="GO" id="GO:0006364">
    <property type="term" value="P:rRNA processing"/>
    <property type="evidence" value="ECO:0007669"/>
    <property type="project" value="UniProtKB-KW"/>
</dbReference>
<keyword evidence="4" id="KW-0690">Ribosome biogenesis</keyword>
<dbReference type="GeneID" id="3374635"/>
<organism evidence="10 11">
    <name type="scientific">Cryptosporidium parvum (strain Iowa II)</name>
    <dbReference type="NCBI Taxonomy" id="353152"/>
    <lineage>
        <taxon>Eukaryota</taxon>
        <taxon>Sar</taxon>
        <taxon>Alveolata</taxon>
        <taxon>Apicomplexa</taxon>
        <taxon>Conoidasida</taxon>
        <taxon>Coccidia</taxon>
        <taxon>Eucoccidiorida</taxon>
        <taxon>Eimeriorina</taxon>
        <taxon>Cryptosporidiidae</taxon>
        <taxon>Cryptosporidium</taxon>
    </lineage>
</organism>
<evidence type="ECO:0000256" key="4">
    <source>
        <dbReference type="ARBA" id="ARBA00022517"/>
    </source>
</evidence>
<comment type="subcellular location">
    <subcellularLocation>
        <location evidence="1">Nucleus</location>
    </subcellularLocation>
</comment>
<dbReference type="OrthoDB" id="21550at2759"/>
<dbReference type="PANTHER" id="PTHR31633">
    <property type="entry name" value="H/ACA RIBONUCLEOPROTEIN COMPLEX NON-CORE SUBUNIT NAF1"/>
    <property type="match status" value="1"/>
</dbReference>
<dbReference type="GO" id="GO:0001522">
    <property type="term" value="P:pseudouridine synthesis"/>
    <property type="evidence" value="ECO:0007669"/>
    <property type="project" value="InterPro"/>
</dbReference>
<evidence type="ECO:0000256" key="5">
    <source>
        <dbReference type="ARBA" id="ARBA00022552"/>
    </source>
</evidence>
<dbReference type="RefSeq" id="XP_627013.1">
    <property type="nucleotide sequence ID" value="XM_627013.1"/>
</dbReference>
<protein>
    <recommendedName>
        <fullName evidence="3">H/ACA ribonucleoprotein complex non-core subunit NAF1</fullName>
    </recommendedName>
</protein>
<dbReference type="OMA" id="SECENEM"/>
<evidence type="ECO:0000256" key="8">
    <source>
        <dbReference type="ARBA" id="ARBA00023242"/>
    </source>
</evidence>
<keyword evidence="6" id="KW-0597">Phosphoprotein</keyword>
<comment type="caution">
    <text evidence="10">The sequence shown here is derived from an EMBL/GenBank/DDBJ whole genome shotgun (WGS) entry which is preliminary data.</text>
</comment>
<reference evidence="10 11" key="1">
    <citation type="journal article" date="2004" name="Science">
        <title>Complete genome sequence of the apicomplexan, Cryptosporidium parvum.</title>
        <authorList>
            <person name="Abrahamsen M.S."/>
            <person name="Templeton T.J."/>
            <person name="Enomoto S."/>
            <person name="Abrahante J.E."/>
            <person name="Zhu G."/>
            <person name="Lancto C.A."/>
            <person name="Deng M."/>
            <person name="Liu C."/>
            <person name="Widmer G."/>
            <person name="Tzipori S."/>
            <person name="Buck G.A."/>
            <person name="Xu P."/>
            <person name="Bankier A.T."/>
            <person name="Dear P.H."/>
            <person name="Konfortov B.A."/>
            <person name="Spriggs H.F."/>
            <person name="Iyer L."/>
            <person name="Anantharaman V."/>
            <person name="Aravind L."/>
            <person name="Kapur V."/>
        </authorList>
    </citation>
    <scope>NUCLEOTIDE SEQUENCE [LARGE SCALE GENOMIC DNA]</scope>
    <source>
        <strain evidence="11">Iowa II</strain>
    </source>
</reference>